<keyword evidence="4" id="KW-1185">Reference proteome</keyword>
<dbReference type="InterPro" id="IPR015943">
    <property type="entry name" value="WD40/YVTN_repeat-like_dom_sf"/>
</dbReference>
<dbReference type="Pfam" id="PF13360">
    <property type="entry name" value="PQQ_2"/>
    <property type="match status" value="1"/>
</dbReference>
<dbReference type="OrthoDB" id="3336893at2"/>
<dbReference type="AlphaFoldDB" id="A0A1C6VFW2"/>
<feature type="region of interest" description="Disordered" evidence="1">
    <location>
        <begin position="134"/>
        <end position="158"/>
    </location>
</feature>
<evidence type="ECO:0000259" key="2">
    <source>
        <dbReference type="Pfam" id="PF13360"/>
    </source>
</evidence>
<evidence type="ECO:0000313" key="4">
    <source>
        <dbReference type="Proteomes" id="UP000198937"/>
    </source>
</evidence>
<sequence length="428" mass="45582">MGFAKGRRRMVVVAGALLVTVVVAATAYRVLAPAEVSTPAQAAYPDVANSDVGVIGRLPVAPLIVDGRLRVYAADRQVYADQPVTGKNRRTPYWSYRRWPARLDGVLAKGTTVLSRWSDGKLVALDARTGQVSWRADGPEPAAEHAGPERAPGQDRRVRRTGAATVWDPRGLHVTRGTDGRPVLVVTGDRQQRGFDLADGRELWRADATAECRTDLGTTLAGQVATVDACGDEPAVELRDAVTGAVATRWRPPGTTDALVATLTGCQSPRSECRGLRTTSEGDGTGRGWLLGAGEPVAAPALDRPDTELVGEHVVGVIPGGVTGRSPRTGEELWRRADLGSVRILAAQPGRVHLLTETSELVTLDPSTGAQRSRFVLTVGRDGLGWEPGYAYAVDGYLAVERLKPPVAPEAEDQRYFLTGEALVLAAT</sequence>
<name>A0A1C6VFW2_9ACTN</name>
<evidence type="ECO:0000256" key="1">
    <source>
        <dbReference type="SAM" id="MobiDB-lite"/>
    </source>
</evidence>
<organism evidence="3 4">
    <name type="scientific">Micromonospora yangpuensis</name>
    <dbReference type="NCBI Taxonomy" id="683228"/>
    <lineage>
        <taxon>Bacteria</taxon>
        <taxon>Bacillati</taxon>
        <taxon>Actinomycetota</taxon>
        <taxon>Actinomycetes</taxon>
        <taxon>Micromonosporales</taxon>
        <taxon>Micromonosporaceae</taxon>
        <taxon>Micromonospora</taxon>
    </lineage>
</organism>
<gene>
    <name evidence="3" type="ORF">GA0070617_5555</name>
</gene>
<accession>A0A1C6VFW2</accession>
<reference evidence="3 4" key="1">
    <citation type="submission" date="2016-06" db="EMBL/GenBank/DDBJ databases">
        <authorList>
            <person name="Kjaerup R.B."/>
            <person name="Dalgaard T.S."/>
            <person name="Juul-Madsen H.R."/>
        </authorList>
    </citation>
    <scope>NUCLEOTIDE SEQUENCE [LARGE SCALE GENOMIC DNA]</scope>
    <source>
        <strain evidence="3 4">DSM 45577</strain>
    </source>
</reference>
<dbReference type="RefSeq" id="WP_091444966.1">
    <property type="nucleotide sequence ID" value="NZ_BMMJ01000020.1"/>
</dbReference>
<dbReference type="Proteomes" id="UP000198937">
    <property type="component" value="Unassembled WGS sequence"/>
</dbReference>
<dbReference type="EMBL" id="FMIA01000002">
    <property type="protein sequence ID" value="SCL64750.1"/>
    <property type="molecule type" value="Genomic_DNA"/>
</dbReference>
<dbReference type="Gene3D" id="2.130.10.10">
    <property type="entry name" value="YVTN repeat-like/Quinoprotein amine dehydrogenase"/>
    <property type="match status" value="1"/>
</dbReference>
<proteinExistence type="predicted"/>
<feature type="compositionally biased region" description="Basic and acidic residues" evidence="1">
    <location>
        <begin position="142"/>
        <end position="156"/>
    </location>
</feature>
<dbReference type="InterPro" id="IPR002372">
    <property type="entry name" value="PQQ_rpt_dom"/>
</dbReference>
<dbReference type="STRING" id="683228.GA0070617_5555"/>
<dbReference type="SUPFAM" id="SSF50998">
    <property type="entry name" value="Quinoprotein alcohol dehydrogenase-like"/>
    <property type="match status" value="1"/>
</dbReference>
<feature type="domain" description="Pyrrolo-quinoline quinone repeat" evidence="2">
    <location>
        <begin position="61"/>
        <end position="138"/>
    </location>
</feature>
<protein>
    <recommendedName>
        <fullName evidence="2">Pyrrolo-quinoline quinone repeat domain-containing protein</fullName>
    </recommendedName>
</protein>
<dbReference type="InterPro" id="IPR011047">
    <property type="entry name" value="Quinoprotein_ADH-like_sf"/>
</dbReference>
<evidence type="ECO:0000313" key="3">
    <source>
        <dbReference type="EMBL" id="SCL64750.1"/>
    </source>
</evidence>